<proteinExistence type="predicted"/>
<dbReference type="GeneID" id="100087777"/>
<accession>F6U4D3</accession>
<keyword evidence="4" id="KW-1185">Reference proteome</keyword>
<reference evidence="3" key="2">
    <citation type="submission" date="2025-08" db="UniProtKB">
        <authorList>
            <consortium name="Ensembl"/>
        </authorList>
    </citation>
    <scope>IDENTIFICATION</scope>
    <source>
        <strain evidence="3">Glennie</strain>
    </source>
</reference>
<feature type="compositionally biased region" description="Basic and acidic residues" evidence="2">
    <location>
        <begin position="1110"/>
        <end position="1122"/>
    </location>
</feature>
<name>F6U4D3_ORNAN</name>
<dbReference type="GeneTree" id="ENSGT00940000154110"/>
<feature type="compositionally biased region" description="Polar residues" evidence="2">
    <location>
        <begin position="1011"/>
        <end position="1023"/>
    </location>
</feature>
<dbReference type="STRING" id="9258.ENSOANP00000016933"/>
<feature type="compositionally biased region" description="Low complexity" evidence="2">
    <location>
        <begin position="1024"/>
        <end position="1035"/>
    </location>
</feature>
<dbReference type="CTD" id="9814"/>
<dbReference type="Proteomes" id="UP000002279">
    <property type="component" value="Chromosome 2"/>
</dbReference>
<dbReference type="OMA" id="RCENNEE"/>
<dbReference type="RefSeq" id="XP_028914458.1">
    <property type="nucleotide sequence ID" value="XM_029058625.2"/>
</dbReference>
<dbReference type="eggNOG" id="KOG4775">
    <property type="taxonomic scope" value="Eukaryota"/>
</dbReference>
<dbReference type="HOGENOM" id="CLU_007965_0_0_1"/>
<protein>
    <submittedName>
        <fullName evidence="3">SFI1 centrin binding protein</fullName>
    </submittedName>
</protein>
<evidence type="ECO:0000256" key="2">
    <source>
        <dbReference type="SAM" id="MobiDB-lite"/>
    </source>
</evidence>
<dbReference type="AlphaFoldDB" id="F6U4D3"/>
<keyword evidence="1" id="KW-0175">Coiled coil</keyword>
<dbReference type="PANTHER" id="PTHR22028">
    <property type="entry name" value="SFI1 SPINDLE BODY DOMAIN-CONTAINING PROTEIN-RELATED"/>
    <property type="match status" value="1"/>
</dbReference>
<dbReference type="InParanoid" id="F6U4D3"/>
<reference evidence="3" key="3">
    <citation type="submission" date="2025-09" db="UniProtKB">
        <authorList>
            <consortium name="Ensembl"/>
        </authorList>
    </citation>
    <scope>IDENTIFICATION</scope>
    <source>
        <strain evidence="3">Glennie</strain>
    </source>
</reference>
<feature type="coiled-coil region" evidence="1">
    <location>
        <begin position="1207"/>
        <end position="1234"/>
    </location>
</feature>
<dbReference type="FunCoup" id="F6U4D3">
    <property type="interactions" value="946"/>
</dbReference>
<dbReference type="InterPro" id="IPR052270">
    <property type="entry name" value="CACF_protein"/>
</dbReference>
<sequence>MMEKKPEARSLRRDVDCNPRSLKGTTCKMPSISRRGRPVPHQVTDTRNRGGRLKELHIRCLSRKFFYLWVKKTFGRILPSKARYHYERKVLQKTFGEWKEEWWIFQREWKLCVRADCHYRYFLYNLMFQSWKKYIHQRRAKRSKCHRAESHAAKQRIHRAWQHWLIYVEVRRTKAQMQTASLAFRKQSTLRVAWSVWTRQLQETQTRYKLDASALQHWALSLQFRAFFQWRHLFLHVQANRQKEIQAVRHHQHGERRKFMKTWLVYLHHRREKRRQGQLALQFYHISLAQRCFFGWQEAWEQRKNFHAYQEYIKELAARTTLRRVFTHWKHYIALCAEEAARYTLAEQHHRHRLLVCGFGALKENVKNSHLHKMNENLAHRQHHVMLLQRFWNCWQYRVEQKEEEKQRPLTSVAQNHFRKKLLHKIFEGWFQNAQRRKSRQLQYAKAEAHFQRRILPSSFQAWRRFKQQQQQQREMKETALHFHREVVERQVFDIWWQRMRQQQENHLAERMAILHSEQLLLHRFWSVWLTQVAVHTKEREGEVAADNHHRHRQLLKAFQLWKENVQELRTERMGLRTAMQFHSQQVLWYSWSKWRQYVVQRSAKWQKLVCADLHYRHALLSRVLKAWMTYQHRVQLVLEHVAEKEKQHNRQLLRRVFHTWKKHSTECVIEAEKTAEAVEHLRRRVVSKVLVHWRDAAALQVYGRQQESAMVMDARKKLDRGLLRSVFLYWREFSQRISLQRAQLDRAAQHHGKRLLQECMTRWKQHHLCCIRKMLLQRQGVQLMARRLSQSCFSQWKHQLAEKQREHQATVQALWFWSFSLKGKVFDAWVGFVLEQRRKRARIEQAVQAYHADLLQEGVTRLLRFMAGMKGFRRQLQAHQQAQVADRLHQTVHRCAMLWKQKALGKGRPRLPLAAPRKRVTFNGLVLDEARRSPEASLESKRPRPWCFSGKAQGLPILDSLESPFSDLNPIYPVRKQPRCPDFLIASLQREKLLGLRCSGPEKPEGPSQKIPSDVNSEQTGNSSASTQTMSSSSRDLPWAQAGNCFLDSSSAPGPLPNASGRVWSSGDHSAKSPRPELLLPPSSFLPRVKEELEMGTTRSLFAHPRLSPQERPRISPEQERNQPVCHLLLPQDFTRRKRNPQPVSEGKVDAERWESCTTEGELEAELQEIQQNLQQYHANRQNLKSWKRQANSLRRWLELSTADSRPEEEETVQQVQKELQKTELQISRLSEELREERPRVQHYISRVQDLRVAFR</sequence>
<gene>
    <name evidence="3" type="primary">SFI1</name>
</gene>
<dbReference type="Ensembl" id="ENSOANT00000016936.3">
    <property type="protein sequence ID" value="ENSOANP00000016933.3"/>
    <property type="gene ID" value="ENSOANG00000010678.3"/>
</dbReference>
<organism evidence="3 4">
    <name type="scientific">Ornithorhynchus anatinus</name>
    <name type="common">Duckbill platypus</name>
    <dbReference type="NCBI Taxonomy" id="9258"/>
    <lineage>
        <taxon>Eukaryota</taxon>
        <taxon>Metazoa</taxon>
        <taxon>Chordata</taxon>
        <taxon>Craniata</taxon>
        <taxon>Vertebrata</taxon>
        <taxon>Euteleostomi</taxon>
        <taxon>Mammalia</taxon>
        <taxon>Monotremata</taxon>
        <taxon>Ornithorhynchidae</taxon>
        <taxon>Ornithorhynchus</taxon>
    </lineage>
</organism>
<reference evidence="3 4" key="1">
    <citation type="journal article" date="2008" name="Nature">
        <title>Genome analysis of the platypus reveals unique signatures of evolution.</title>
        <authorList>
            <person name="Warren W.C."/>
            <person name="Hillier L.W."/>
            <person name="Marshall Graves J.A."/>
            <person name="Birney E."/>
            <person name="Ponting C.P."/>
            <person name="Grutzner F."/>
            <person name="Belov K."/>
            <person name="Miller W."/>
            <person name="Clarke L."/>
            <person name="Chinwalla A.T."/>
            <person name="Yang S.P."/>
            <person name="Heger A."/>
            <person name="Locke D.P."/>
            <person name="Miethke P."/>
            <person name="Waters P.D."/>
            <person name="Veyrunes F."/>
            <person name="Fulton L."/>
            <person name="Fulton B."/>
            <person name="Graves T."/>
            <person name="Wallis J."/>
            <person name="Puente X.S."/>
            <person name="Lopez-Otin C."/>
            <person name="Ordonez G.R."/>
            <person name="Eichler E.E."/>
            <person name="Chen L."/>
            <person name="Cheng Z."/>
            <person name="Deakin J.E."/>
            <person name="Alsop A."/>
            <person name="Thompson K."/>
            <person name="Kirby P."/>
            <person name="Papenfuss A.T."/>
            <person name="Wakefield M.J."/>
            <person name="Olender T."/>
            <person name="Lancet D."/>
            <person name="Huttley G.A."/>
            <person name="Smit A.F."/>
            <person name="Pask A."/>
            <person name="Temple-Smith P."/>
            <person name="Batzer M.A."/>
            <person name="Walker J.A."/>
            <person name="Konkel M.K."/>
            <person name="Harris R.S."/>
            <person name="Whittington C.M."/>
            <person name="Wong E.S."/>
            <person name="Gemmell N.J."/>
            <person name="Buschiazzo E."/>
            <person name="Vargas Jentzsch I.M."/>
            <person name="Merkel A."/>
            <person name="Schmitz J."/>
            <person name="Zemann A."/>
            <person name="Churakov G."/>
            <person name="Kriegs J.O."/>
            <person name="Brosius J."/>
            <person name="Murchison E.P."/>
            <person name="Sachidanandam R."/>
            <person name="Smith C."/>
            <person name="Hannon G.J."/>
            <person name="Tsend-Ayush E."/>
            <person name="McMillan D."/>
            <person name="Attenborough R."/>
            <person name="Rens W."/>
            <person name="Ferguson-Smith M."/>
            <person name="Lefevre C.M."/>
            <person name="Sharp J.A."/>
            <person name="Nicholas K.R."/>
            <person name="Ray D.A."/>
            <person name="Kube M."/>
            <person name="Reinhardt R."/>
            <person name="Pringle T.H."/>
            <person name="Taylor J."/>
            <person name="Jones R.C."/>
            <person name="Nixon B."/>
            <person name="Dacheux J.L."/>
            <person name="Niwa H."/>
            <person name="Sekita Y."/>
            <person name="Huang X."/>
            <person name="Stark A."/>
            <person name="Kheradpour P."/>
            <person name="Kellis M."/>
            <person name="Flicek P."/>
            <person name="Chen Y."/>
            <person name="Webber C."/>
            <person name="Hardison R."/>
            <person name="Nelson J."/>
            <person name="Hallsworth-Pepin K."/>
            <person name="Delehaunty K."/>
            <person name="Markovic C."/>
            <person name="Minx P."/>
            <person name="Feng Y."/>
            <person name="Kremitzki C."/>
            <person name="Mitreva M."/>
            <person name="Glasscock J."/>
            <person name="Wylie T."/>
            <person name="Wohldmann P."/>
            <person name="Thiru P."/>
            <person name="Nhan M.N."/>
            <person name="Pohl C.S."/>
            <person name="Smith S.M."/>
            <person name="Hou S."/>
            <person name="Nefedov M."/>
            <person name="de Jong P.J."/>
            <person name="Renfree M.B."/>
            <person name="Mardis E.R."/>
            <person name="Wilson R.K."/>
        </authorList>
    </citation>
    <scope>NUCLEOTIDE SEQUENCE [LARGE SCALE GENOMIC DNA]</scope>
    <source>
        <strain evidence="3 4">Glennie</strain>
    </source>
</reference>
<feature type="region of interest" description="Disordered" evidence="2">
    <location>
        <begin position="998"/>
        <end position="1084"/>
    </location>
</feature>
<dbReference type="GO" id="GO:0019902">
    <property type="term" value="F:phosphatase binding"/>
    <property type="evidence" value="ECO:0000318"/>
    <property type="project" value="GO_Central"/>
</dbReference>
<evidence type="ECO:0000313" key="4">
    <source>
        <dbReference type="Proteomes" id="UP000002279"/>
    </source>
</evidence>
<evidence type="ECO:0000313" key="3">
    <source>
        <dbReference type="Ensembl" id="ENSOANP00000016933.3"/>
    </source>
</evidence>
<evidence type="ECO:0000256" key="1">
    <source>
        <dbReference type="SAM" id="Coils"/>
    </source>
</evidence>
<dbReference type="PANTHER" id="PTHR22028:SF4">
    <property type="entry name" value="PROTEIN SFI1 HOMOLOG"/>
    <property type="match status" value="1"/>
</dbReference>
<feature type="region of interest" description="Disordered" evidence="2">
    <location>
        <begin position="1100"/>
        <end position="1154"/>
    </location>
</feature>
<dbReference type="Bgee" id="ENSOANG00000010678">
    <property type="expression patterns" value="Expressed in testis and 7 other cell types or tissues"/>
</dbReference>